<evidence type="ECO:0000313" key="3">
    <source>
        <dbReference type="Proteomes" id="UP000505210"/>
    </source>
</evidence>
<evidence type="ECO:0000313" key="2">
    <source>
        <dbReference type="EMBL" id="QKD83056.1"/>
    </source>
</evidence>
<organism evidence="2 3">
    <name type="scientific">Thermoleptolyngbya sichuanensis A183</name>
    <dbReference type="NCBI Taxonomy" id="2737172"/>
    <lineage>
        <taxon>Bacteria</taxon>
        <taxon>Bacillati</taxon>
        <taxon>Cyanobacteriota</taxon>
        <taxon>Cyanophyceae</taxon>
        <taxon>Oculatellales</taxon>
        <taxon>Oculatellaceae</taxon>
        <taxon>Thermoleptolyngbya</taxon>
        <taxon>Thermoleptolyngbya sichuanensis</taxon>
    </lineage>
</organism>
<sequence length="59" mass="6689">MAFAIGLLAFFITLALVQAVVYFPIVLVNHLFHWPAWLAIALGAMLFSWLLGEPWDEPF</sequence>
<keyword evidence="3" id="KW-1185">Reference proteome</keyword>
<protein>
    <submittedName>
        <fullName evidence="2">Uncharacterized protein</fullName>
    </submittedName>
</protein>
<keyword evidence="1" id="KW-0472">Membrane</keyword>
<evidence type="ECO:0000256" key="1">
    <source>
        <dbReference type="SAM" id="Phobius"/>
    </source>
</evidence>
<reference evidence="2 3" key="1">
    <citation type="submission" date="2020-05" db="EMBL/GenBank/DDBJ databases">
        <title>Complete genome sequence of of a novel Thermoleptolyngbya strain isolated from hot springs of Ganzi, Sichuan China.</title>
        <authorList>
            <person name="Tang J."/>
            <person name="Daroch M."/>
            <person name="Li L."/>
            <person name="Waleron K."/>
            <person name="Waleron M."/>
            <person name="Waleron M."/>
        </authorList>
    </citation>
    <scope>NUCLEOTIDE SEQUENCE [LARGE SCALE GENOMIC DNA]</scope>
    <source>
        <strain evidence="2 3">PKUAC-SCTA183</strain>
    </source>
</reference>
<dbReference type="KEGG" id="theu:HPC62_13390"/>
<keyword evidence="1" id="KW-1133">Transmembrane helix</keyword>
<name>A0A6M8BFH7_9CYAN</name>
<dbReference type="Proteomes" id="UP000505210">
    <property type="component" value="Chromosome"/>
</dbReference>
<accession>A0A6M8BFH7</accession>
<feature type="transmembrane region" description="Helical" evidence="1">
    <location>
        <begin position="35"/>
        <end position="52"/>
    </location>
</feature>
<gene>
    <name evidence="2" type="ORF">HPC62_13390</name>
</gene>
<keyword evidence="1" id="KW-0812">Transmembrane</keyword>
<dbReference type="AlphaFoldDB" id="A0A6M8BFH7"/>
<dbReference type="EMBL" id="CP053661">
    <property type="protein sequence ID" value="QKD83056.1"/>
    <property type="molecule type" value="Genomic_DNA"/>
</dbReference>
<proteinExistence type="predicted"/>
<dbReference type="RefSeq" id="WP_172356438.1">
    <property type="nucleotide sequence ID" value="NZ_CP053661.1"/>
</dbReference>